<accession>A0A976YEY2</accession>
<dbReference type="Proteomes" id="UP001156951">
    <property type="component" value="Segment"/>
</dbReference>
<proteinExistence type="predicted"/>
<keyword evidence="2" id="KW-1185">Reference proteome</keyword>
<evidence type="ECO:0000313" key="2">
    <source>
        <dbReference type="Proteomes" id="UP001156951"/>
    </source>
</evidence>
<reference evidence="1 2" key="1">
    <citation type="submission" date="2022-05" db="EMBL/GenBank/DDBJ databases">
        <title>Diverse viruses of marine archaea discovered using metagenomics.</title>
        <authorList>
            <person name="Zhou Y."/>
        </authorList>
    </citation>
    <scope>NUCLEOTIDE SEQUENCE [LARGE SCALE GENOMIC DNA]</scope>
    <source>
        <strain evidence="1">YSH_1032793</strain>
    </source>
</reference>
<protein>
    <submittedName>
        <fullName evidence="1">Uncharacterized protein</fullName>
    </submittedName>
</protein>
<organism evidence="1 2">
    <name type="scientific">Nitrososphaeria virus YSH_1032793</name>
    <dbReference type="NCBI Taxonomy" id="3071320"/>
    <lineage>
        <taxon>Viruses</taxon>
        <taxon>Duplodnaviria</taxon>
        <taxon>Heunggongvirae</taxon>
        <taxon>Uroviricota</taxon>
        <taxon>Caudoviricetes</taxon>
        <taxon>Juravirales</taxon>
        <taxon>Yanlukaviridae</taxon>
        <taxon>Sweetvirus</taxon>
        <taxon>Sweetvirus yangshanense</taxon>
    </lineage>
</organism>
<evidence type="ECO:0000313" key="1">
    <source>
        <dbReference type="EMBL" id="UVF62216.1"/>
    </source>
</evidence>
<dbReference type="EMBL" id="ON649698">
    <property type="protein sequence ID" value="UVF62216.1"/>
    <property type="molecule type" value="Genomic_DNA"/>
</dbReference>
<sequence length="33" mass="3917">MRGKHFCKHSDCQTQLMTRNEIHVGFCSEHELN</sequence>
<name>A0A976YEY2_9CAUD</name>